<reference evidence="1" key="1">
    <citation type="submission" date="2016-07" db="EMBL/GenBank/DDBJ databases">
        <title>New class B carbapenemase carried by novel plasmid in Pseudomonas putida enviromental strain in eastern Amazonia.</title>
        <authorList>
            <person name="Souza C.O."/>
            <person name="Lima K.V."/>
            <person name="Brasiliense D.M."/>
            <person name="Perez-Chaparro P.J."/>
            <person name="Mamizuka E.M."/>
            <person name="Lima M.O."/>
            <person name="Lima L.N."/>
            <person name="McCulloch J.A."/>
        </authorList>
    </citation>
    <scope>NUCLEOTIDE SEQUENCE [LARGE SCALE GENOMIC DNA]</scope>
    <source>
        <strain evidence="1">IEC33019</strain>
    </source>
</reference>
<sequence>MSFQFLKLISSASSDAVVQPDILMCEPVRGRQMQSLAGVEP</sequence>
<name>A0A1B2F4V2_PSEPU</name>
<protein>
    <submittedName>
        <fullName evidence="1">Uncharacterized protein</fullName>
    </submittedName>
</protein>
<organism evidence="1">
    <name type="scientific">Pseudomonas putida</name>
    <name type="common">Arthrobacter siderocapsulatus</name>
    <dbReference type="NCBI Taxonomy" id="303"/>
    <lineage>
        <taxon>Bacteria</taxon>
        <taxon>Pseudomonadati</taxon>
        <taxon>Pseudomonadota</taxon>
        <taxon>Gammaproteobacteria</taxon>
        <taxon>Pseudomonadales</taxon>
        <taxon>Pseudomonadaceae</taxon>
        <taxon>Pseudomonas</taxon>
    </lineage>
</organism>
<dbReference type="AlphaFoldDB" id="A0A1B2F4V2"/>
<evidence type="ECO:0000313" key="1">
    <source>
        <dbReference type="EMBL" id="ANY87255.1"/>
    </source>
</evidence>
<accession>A0A1B2F4V2</accession>
<dbReference type="EMBL" id="CP016634">
    <property type="protein sequence ID" value="ANY87255.1"/>
    <property type="molecule type" value="Genomic_DNA"/>
</dbReference>
<gene>
    <name evidence="1" type="ORF">IEC33019_1692</name>
</gene>
<proteinExistence type="predicted"/>